<dbReference type="Proteomes" id="UP001066276">
    <property type="component" value="Chromosome 3_2"/>
</dbReference>
<feature type="compositionally biased region" description="Basic and acidic residues" evidence="1">
    <location>
        <begin position="524"/>
        <end position="541"/>
    </location>
</feature>
<feature type="compositionally biased region" description="Basic and acidic residues" evidence="1">
    <location>
        <begin position="670"/>
        <end position="679"/>
    </location>
</feature>
<proteinExistence type="predicted"/>
<name>A0AAV7TI06_PLEWA</name>
<feature type="compositionally biased region" description="Polar residues" evidence="1">
    <location>
        <begin position="508"/>
        <end position="523"/>
    </location>
</feature>
<keyword evidence="3" id="KW-1185">Reference proteome</keyword>
<gene>
    <name evidence="2" type="ORF">NDU88_001506</name>
</gene>
<feature type="compositionally biased region" description="Basic residues" evidence="1">
    <location>
        <begin position="16"/>
        <end position="26"/>
    </location>
</feature>
<feature type="compositionally biased region" description="Basic and acidic residues" evidence="1">
    <location>
        <begin position="34"/>
        <end position="47"/>
    </location>
</feature>
<dbReference type="EMBL" id="JANPWB010000006">
    <property type="protein sequence ID" value="KAJ1176223.1"/>
    <property type="molecule type" value="Genomic_DNA"/>
</dbReference>
<accession>A0AAV7TI06</accession>
<feature type="compositionally biased region" description="Basic and acidic residues" evidence="1">
    <location>
        <begin position="581"/>
        <end position="594"/>
    </location>
</feature>
<feature type="compositionally biased region" description="Basic and acidic residues" evidence="1">
    <location>
        <begin position="68"/>
        <end position="86"/>
    </location>
</feature>
<protein>
    <submittedName>
        <fullName evidence="2">Uncharacterized protein</fullName>
    </submittedName>
</protein>
<evidence type="ECO:0000256" key="1">
    <source>
        <dbReference type="SAM" id="MobiDB-lite"/>
    </source>
</evidence>
<reference evidence="2" key="1">
    <citation type="journal article" date="2022" name="bioRxiv">
        <title>Sequencing and chromosome-scale assembly of the giantPleurodeles waltlgenome.</title>
        <authorList>
            <person name="Brown T."/>
            <person name="Elewa A."/>
            <person name="Iarovenko S."/>
            <person name="Subramanian E."/>
            <person name="Araus A.J."/>
            <person name="Petzold A."/>
            <person name="Susuki M."/>
            <person name="Suzuki K.-i.T."/>
            <person name="Hayashi T."/>
            <person name="Toyoda A."/>
            <person name="Oliveira C."/>
            <person name="Osipova E."/>
            <person name="Leigh N.D."/>
            <person name="Simon A."/>
            <person name="Yun M.H."/>
        </authorList>
    </citation>
    <scope>NUCLEOTIDE SEQUENCE</scope>
    <source>
        <strain evidence="2">20211129_DDA</strain>
        <tissue evidence="2">Liver</tissue>
    </source>
</reference>
<feature type="region of interest" description="Disordered" evidence="1">
    <location>
        <begin position="653"/>
        <end position="702"/>
    </location>
</feature>
<feature type="compositionally biased region" description="Basic and acidic residues" evidence="1">
    <location>
        <begin position="93"/>
        <end position="107"/>
    </location>
</feature>
<feature type="compositionally biased region" description="Polar residues" evidence="1">
    <location>
        <begin position="161"/>
        <end position="170"/>
    </location>
</feature>
<feature type="region of interest" description="Disordered" evidence="1">
    <location>
        <begin position="209"/>
        <end position="246"/>
    </location>
</feature>
<evidence type="ECO:0000313" key="3">
    <source>
        <dbReference type="Proteomes" id="UP001066276"/>
    </source>
</evidence>
<feature type="region of interest" description="Disordered" evidence="1">
    <location>
        <begin position="498"/>
        <end position="614"/>
    </location>
</feature>
<dbReference type="AlphaFoldDB" id="A0AAV7TI06"/>
<feature type="region of interest" description="Disordered" evidence="1">
    <location>
        <begin position="1"/>
        <end position="197"/>
    </location>
</feature>
<feature type="region of interest" description="Disordered" evidence="1">
    <location>
        <begin position="439"/>
        <end position="460"/>
    </location>
</feature>
<organism evidence="2 3">
    <name type="scientific">Pleurodeles waltl</name>
    <name type="common">Iberian ribbed newt</name>
    <dbReference type="NCBI Taxonomy" id="8319"/>
    <lineage>
        <taxon>Eukaryota</taxon>
        <taxon>Metazoa</taxon>
        <taxon>Chordata</taxon>
        <taxon>Craniata</taxon>
        <taxon>Vertebrata</taxon>
        <taxon>Euteleostomi</taxon>
        <taxon>Amphibia</taxon>
        <taxon>Batrachia</taxon>
        <taxon>Caudata</taxon>
        <taxon>Salamandroidea</taxon>
        <taxon>Salamandridae</taxon>
        <taxon>Pleurodelinae</taxon>
        <taxon>Pleurodeles</taxon>
    </lineage>
</organism>
<comment type="caution">
    <text evidence="2">The sequence shown here is derived from an EMBL/GenBank/DDBJ whole genome shotgun (WGS) entry which is preliminary data.</text>
</comment>
<sequence length="841" mass="92265">MSNRDGEAAGGPGGAPRKRGVGRRLLRFFSRSEASLKDMEERSKERGATATAGIDDRLGGKRKSGRREKKDRERGASADRVSETAKAHTAQWTEHDTLPLPENKDSPKSSGKGRSYSESDLRGSSLLRRIGSLPWRRKRTSQPETPPCSPNRGLDRLSGAGSDSRNTLSPQPALYGSQGQSPGLHNTQRSKPRPPTCLEVATSFDCLLEEGRDGASSGSMSESNSSLRTESPQYRSDEARGTPESLPEWAQTILKAYTPLKAVTPDLLEHCRRQEGSQIAEGNSSKLFSCPKYTHSDQEKEARVIQTHWDLTHKDAEEAAGRDVKVIGSGLVQEGDTAAGEGAGMVQNVASGLREGGKDVHEGTLAMHNVTEGVEVDTGAQMVDEEARTQNKEAGEVNTGPGVVLDPSPVSRKARRTRYKILITLAKEEGIAGVMEEAPAAGPSSQAGTGYQGTRAPASLPGSACELREAQPAGPVPHLSASKESQIFWQHGADLTARTTRARPVTGSPVTQRQNWEPSPGRSSEQRAATRDGRPGADERPPSCTTHGGDHRSFLEDSEEHSTPVGTVAAESEESPLGLEHPQDSMDAAREGPRNHQAVSKGLNQKAITPEPTVSGARHRLYKVSLVLSKRITRTVSGGEIPEAIYSPGEKIVGKMPARDHNNVSPQSPRRYEKNETSRGLRRAASLEVLPGSSSLGERRSPAAADLPSLPMVHSAVYAQVYSPTKRTWRHVEFGQVTGSDPEGQKEQRKHLQQRDLARMKQEQQKYYHQEALARLKREQQKHYHQEALARLKREQQKQSHQEALIRLKREQQKHYHQEALVRLKREQQKHYHQEALARLK</sequence>
<feature type="compositionally biased region" description="Polar residues" evidence="1">
    <location>
        <begin position="177"/>
        <end position="189"/>
    </location>
</feature>
<evidence type="ECO:0000313" key="2">
    <source>
        <dbReference type="EMBL" id="KAJ1176223.1"/>
    </source>
</evidence>
<feature type="region of interest" description="Disordered" evidence="1">
    <location>
        <begin position="390"/>
        <end position="409"/>
    </location>
</feature>
<feature type="compositionally biased region" description="Low complexity" evidence="1">
    <location>
        <begin position="216"/>
        <end position="226"/>
    </location>
</feature>